<keyword evidence="7 8" id="KW-0472">Membrane</keyword>
<dbReference type="InterPro" id="IPR019127">
    <property type="entry name" value="Exosortase"/>
</dbReference>
<feature type="transmembrane region" description="Helical" evidence="8">
    <location>
        <begin position="21"/>
        <end position="44"/>
    </location>
</feature>
<evidence type="ECO:0000256" key="4">
    <source>
        <dbReference type="ARBA" id="ARBA00022692"/>
    </source>
</evidence>
<evidence type="ECO:0000313" key="9">
    <source>
        <dbReference type="EMBL" id="QDU55667.1"/>
    </source>
</evidence>
<dbReference type="GO" id="GO:0008233">
    <property type="term" value="F:peptidase activity"/>
    <property type="evidence" value="ECO:0007669"/>
    <property type="project" value="UniProtKB-KW"/>
</dbReference>
<dbReference type="EMBL" id="CP036278">
    <property type="protein sequence ID" value="QDU55667.1"/>
    <property type="molecule type" value="Genomic_DNA"/>
</dbReference>
<evidence type="ECO:0000256" key="2">
    <source>
        <dbReference type="ARBA" id="ARBA00022475"/>
    </source>
</evidence>
<dbReference type="GO" id="GO:0006508">
    <property type="term" value="P:proteolysis"/>
    <property type="evidence" value="ECO:0007669"/>
    <property type="project" value="UniProtKB-KW"/>
</dbReference>
<feature type="transmembrane region" description="Helical" evidence="8">
    <location>
        <begin position="204"/>
        <end position="222"/>
    </location>
</feature>
<dbReference type="KEGG" id="amuc:Pan181_18600"/>
<evidence type="ECO:0000256" key="8">
    <source>
        <dbReference type="SAM" id="Phobius"/>
    </source>
</evidence>
<dbReference type="NCBIfam" id="TIGR04178">
    <property type="entry name" value="exo_archaeo"/>
    <property type="match status" value="1"/>
</dbReference>
<organism evidence="9 10">
    <name type="scientific">Aeoliella mucimassa</name>
    <dbReference type="NCBI Taxonomy" id="2527972"/>
    <lineage>
        <taxon>Bacteria</taxon>
        <taxon>Pseudomonadati</taxon>
        <taxon>Planctomycetota</taxon>
        <taxon>Planctomycetia</taxon>
        <taxon>Pirellulales</taxon>
        <taxon>Lacipirellulaceae</taxon>
        <taxon>Aeoliella</taxon>
    </lineage>
</organism>
<protein>
    <submittedName>
        <fullName evidence="9">Transmembrane exosortase (Exosortase_EpsH)</fullName>
    </submittedName>
</protein>
<dbReference type="Pfam" id="PF09721">
    <property type="entry name" value="Exosortase_EpsH"/>
    <property type="match status" value="1"/>
</dbReference>
<evidence type="ECO:0000256" key="6">
    <source>
        <dbReference type="ARBA" id="ARBA00022989"/>
    </source>
</evidence>
<feature type="transmembrane region" description="Helical" evidence="8">
    <location>
        <begin position="162"/>
        <end position="184"/>
    </location>
</feature>
<evidence type="ECO:0000256" key="5">
    <source>
        <dbReference type="ARBA" id="ARBA00022801"/>
    </source>
</evidence>
<sequence>MPKSDSNVTASTVQRTVDGEVISNSFWAAISVLVVSAAVLWAYWPSILSMVDIWNTRPDYSHGWLVAPLSLIFLYARRDSIPWTDLSPSIWGALLLSLTLLSRWVAGLYYLEPIDNWTLPLALGGALWLVLGTRFIQWCWPSLVFLWFMIPIPYTAERLFSVQLQAIATQLSSAALIMLGVPAISEGNTILVGEHQLFVEEACSGLRIFFGIFALAFAFVLFSRWGWWKKVLVLVAALPVAILANVTRIVTTGLLYQWVSSDAGKTFSHDFAGFAMIPLAALVFWAFLVYLDHLVIEVEEMKQSGSLYATQKGESTS</sequence>
<evidence type="ECO:0000313" key="10">
    <source>
        <dbReference type="Proteomes" id="UP000315750"/>
    </source>
</evidence>
<gene>
    <name evidence="9" type="ORF">Pan181_18600</name>
</gene>
<keyword evidence="2" id="KW-1003">Cell membrane</keyword>
<dbReference type="RefSeq" id="WP_145246496.1">
    <property type="nucleotide sequence ID" value="NZ_CP036278.1"/>
</dbReference>
<evidence type="ECO:0000256" key="3">
    <source>
        <dbReference type="ARBA" id="ARBA00022670"/>
    </source>
</evidence>
<evidence type="ECO:0000256" key="7">
    <source>
        <dbReference type="ARBA" id="ARBA00023136"/>
    </source>
</evidence>
<feature type="transmembrane region" description="Helical" evidence="8">
    <location>
        <begin position="126"/>
        <end position="150"/>
    </location>
</feature>
<reference evidence="9 10" key="1">
    <citation type="submission" date="2019-02" db="EMBL/GenBank/DDBJ databases">
        <title>Deep-cultivation of Planctomycetes and their phenomic and genomic characterization uncovers novel biology.</title>
        <authorList>
            <person name="Wiegand S."/>
            <person name="Jogler M."/>
            <person name="Boedeker C."/>
            <person name="Pinto D."/>
            <person name="Vollmers J."/>
            <person name="Rivas-Marin E."/>
            <person name="Kohn T."/>
            <person name="Peeters S.H."/>
            <person name="Heuer A."/>
            <person name="Rast P."/>
            <person name="Oberbeckmann S."/>
            <person name="Bunk B."/>
            <person name="Jeske O."/>
            <person name="Meyerdierks A."/>
            <person name="Storesund J.E."/>
            <person name="Kallscheuer N."/>
            <person name="Luecker S."/>
            <person name="Lage O.M."/>
            <person name="Pohl T."/>
            <person name="Merkel B.J."/>
            <person name="Hornburger P."/>
            <person name="Mueller R.-W."/>
            <person name="Bruemmer F."/>
            <person name="Labrenz M."/>
            <person name="Spormann A.M."/>
            <person name="Op den Camp H."/>
            <person name="Overmann J."/>
            <person name="Amann R."/>
            <person name="Jetten M.S.M."/>
            <person name="Mascher T."/>
            <person name="Medema M.H."/>
            <person name="Devos D.P."/>
            <person name="Kaster A.-K."/>
            <person name="Ovreas L."/>
            <person name="Rohde M."/>
            <person name="Galperin M.Y."/>
            <person name="Jogler C."/>
        </authorList>
    </citation>
    <scope>NUCLEOTIDE SEQUENCE [LARGE SCALE GENOMIC DNA]</scope>
    <source>
        <strain evidence="9 10">Pan181</strain>
    </source>
</reference>
<name>A0A518ALR2_9BACT</name>
<keyword evidence="4 8" id="KW-0812">Transmembrane</keyword>
<dbReference type="InterPro" id="IPR013426">
    <property type="entry name" value="EpsH-like"/>
</dbReference>
<comment type="subcellular location">
    <subcellularLocation>
        <location evidence="1">Cell membrane</location>
        <topology evidence="1">Multi-pass membrane protein</topology>
    </subcellularLocation>
</comment>
<dbReference type="InterPro" id="IPR026392">
    <property type="entry name" value="Exo/Archaeosortase_dom"/>
</dbReference>
<dbReference type="NCBIfam" id="TIGR02602">
    <property type="entry name" value="8TM_EpsH"/>
    <property type="match status" value="1"/>
</dbReference>
<keyword evidence="5" id="KW-0378">Hydrolase</keyword>
<dbReference type="Proteomes" id="UP000315750">
    <property type="component" value="Chromosome"/>
</dbReference>
<keyword evidence="6 8" id="KW-1133">Transmembrane helix</keyword>
<dbReference type="GO" id="GO:0005886">
    <property type="term" value="C:plasma membrane"/>
    <property type="evidence" value="ECO:0007669"/>
    <property type="project" value="UniProtKB-SubCell"/>
</dbReference>
<feature type="transmembrane region" description="Helical" evidence="8">
    <location>
        <begin position="88"/>
        <end position="106"/>
    </location>
</feature>
<dbReference type="OrthoDB" id="9797363at2"/>
<dbReference type="AlphaFoldDB" id="A0A518ALR2"/>
<proteinExistence type="predicted"/>
<feature type="transmembrane region" description="Helical" evidence="8">
    <location>
        <begin position="231"/>
        <end position="259"/>
    </location>
</feature>
<keyword evidence="10" id="KW-1185">Reference proteome</keyword>
<accession>A0A518ALR2</accession>
<feature type="transmembrane region" description="Helical" evidence="8">
    <location>
        <begin position="271"/>
        <end position="291"/>
    </location>
</feature>
<evidence type="ECO:0000256" key="1">
    <source>
        <dbReference type="ARBA" id="ARBA00004651"/>
    </source>
</evidence>
<feature type="transmembrane region" description="Helical" evidence="8">
    <location>
        <begin position="60"/>
        <end position="76"/>
    </location>
</feature>
<keyword evidence="3" id="KW-0645">Protease</keyword>